<name>A0A0G0UT24_9BACT</name>
<dbReference type="AlphaFoldDB" id="A0A0G0UT24"/>
<accession>A0A0G0UT24</accession>
<dbReference type="InterPro" id="IPR017438">
    <property type="entry name" value="ATP-NAD_kinase_N"/>
</dbReference>
<feature type="domain" description="DAGKc" evidence="1">
    <location>
        <begin position="58"/>
        <end position="127"/>
    </location>
</feature>
<reference evidence="2 3" key="1">
    <citation type="journal article" date="2015" name="Nature">
        <title>rRNA introns, odd ribosomes, and small enigmatic genomes across a large radiation of phyla.</title>
        <authorList>
            <person name="Brown C.T."/>
            <person name="Hug L.A."/>
            <person name="Thomas B.C."/>
            <person name="Sharon I."/>
            <person name="Castelle C.J."/>
            <person name="Singh A."/>
            <person name="Wilkins M.J."/>
            <person name="Williams K.H."/>
            <person name="Banfield J.F."/>
        </authorList>
    </citation>
    <scope>NUCLEOTIDE SEQUENCE [LARGE SCALE GENOMIC DNA]</scope>
</reference>
<dbReference type="EMBL" id="LCAP01000001">
    <property type="protein sequence ID" value="KKR91914.1"/>
    <property type="molecule type" value="Genomic_DNA"/>
</dbReference>
<comment type="caution">
    <text evidence="2">The sequence shown here is derived from an EMBL/GenBank/DDBJ whole genome shotgun (WGS) entry which is preliminary data.</text>
</comment>
<dbReference type="SUPFAM" id="SSF111331">
    <property type="entry name" value="NAD kinase/diacylglycerol kinase-like"/>
    <property type="match status" value="1"/>
</dbReference>
<dbReference type="Proteomes" id="UP000034190">
    <property type="component" value="Unassembled WGS sequence"/>
</dbReference>
<dbReference type="GO" id="GO:0016301">
    <property type="term" value="F:kinase activity"/>
    <property type="evidence" value="ECO:0007669"/>
    <property type="project" value="UniProtKB-KW"/>
</dbReference>
<keyword evidence="2" id="KW-0808">Transferase</keyword>
<evidence type="ECO:0000313" key="2">
    <source>
        <dbReference type="EMBL" id="KKR91914.1"/>
    </source>
</evidence>
<dbReference type="Pfam" id="PF00781">
    <property type="entry name" value="DAGK_cat"/>
    <property type="match status" value="1"/>
</dbReference>
<sequence length="249" mass="27132">MNIFIYDSFLNQKKYDRLLAKIETRITDLGLNGKISRLSLMRNIGDTVENELKRGAKTIIAVGNNETVNQIINSLAGSAVPLGIIPIGEENNDIARGLGIESVDQACAVLSARLLARLDLGLANQTYFLSSAAIENRGTIVDMSDDYTVETTKTGLIHVLNLANPKIKLPPKVKIAPDDGILELVISTQNKKNLFAKPDDQSIFKIKKIVINNPKTKLVLDGAVSITTPATITVVKQNLNVIVGKNRNF</sequence>
<evidence type="ECO:0000259" key="1">
    <source>
        <dbReference type="PROSITE" id="PS50146"/>
    </source>
</evidence>
<dbReference type="InterPro" id="IPR001206">
    <property type="entry name" value="Diacylglycerol_kinase_cat_dom"/>
</dbReference>
<organism evidence="2 3">
    <name type="scientific">Candidatus Falkowbacteria bacterium GW2011_GWA2_41_14</name>
    <dbReference type="NCBI Taxonomy" id="1618635"/>
    <lineage>
        <taxon>Bacteria</taxon>
        <taxon>Candidatus Falkowiibacteriota</taxon>
    </lineage>
</organism>
<protein>
    <submittedName>
        <fullName evidence="2">Diacylglycerol kinase catalytic region</fullName>
    </submittedName>
</protein>
<evidence type="ECO:0000313" key="3">
    <source>
        <dbReference type="Proteomes" id="UP000034190"/>
    </source>
</evidence>
<dbReference type="PROSITE" id="PS50146">
    <property type="entry name" value="DAGK"/>
    <property type="match status" value="1"/>
</dbReference>
<dbReference type="Gene3D" id="3.40.50.10330">
    <property type="entry name" value="Probable inorganic polyphosphate/atp-NAD kinase, domain 1"/>
    <property type="match status" value="1"/>
</dbReference>
<dbReference type="InterPro" id="IPR016064">
    <property type="entry name" value="NAD/diacylglycerol_kinase_sf"/>
</dbReference>
<keyword evidence="2" id="KW-0418">Kinase</keyword>
<proteinExistence type="predicted"/>
<gene>
    <name evidence="2" type="ORF">UU43_C0001G0094</name>
</gene>